<dbReference type="SUPFAM" id="SSF53850">
    <property type="entry name" value="Periplasmic binding protein-like II"/>
    <property type="match status" value="1"/>
</dbReference>
<dbReference type="Proteomes" id="UP000562984">
    <property type="component" value="Unassembled WGS sequence"/>
</dbReference>
<keyword evidence="2" id="KW-1185">Reference proteome</keyword>
<name>A0A849A0Q2_9ACTN</name>
<accession>A0A849A0Q2</accession>
<reference evidence="1 2" key="1">
    <citation type="submission" date="2020-05" db="EMBL/GenBank/DDBJ databases">
        <title>Nakamurella sp. DB0629 isolated from air conditioner.</title>
        <authorList>
            <person name="Kim D.H."/>
            <person name="Kim D.-U."/>
        </authorList>
    </citation>
    <scope>NUCLEOTIDE SEQUENCE [LARGE SCALE GENOMIC DNA]</scope>
    <source>
        <strain evidence="1 2">DB0629</strain>
    </source>
</reference>
<dbReference type="PANTHER" id="PTHR43649">
    <property type="entry name" value="ARABINOSE-BINDING PROTEIN-RELATED"/>
    <property type="match status" value="1"/>
</dbReference>
<proteinExistence type="predicted"/>
<comment type="caution">
    <text evidence="1">The sequence shown here is derived from an EMBL/GenBank/DDBJ whole genome shotgun (WGS) entry which is preliminary data.</text>
</comment>
<evidence type="ECO:0000313" key="1">
    <source>
        <dbReference type="EMBL" id="NNG34219.1"/>
    </source>
</evidence>
<sequence>MLGSTAAALTLLAGCVSGSGSGSGGESPAPSSLAADQKVSLTFSTYAFQDATVKATEDIVASWNAANPNIQVTVQKVDPNSVHDKLVTQFAGKQAPDIIHDEAADIAGFSRQGNLADLSSLIPADLKQQVPQSVWDSVTYGGKITAVPTIAQVYTVFANTDLLKAAGVAVPTADAPWTWDAMHANANKLTKGGTSGFAWGLKSPTAGIMSTSLGFDGTFVTGDEAKPKISITDKELAVPSLLRKMLQDKSMAADSTSLSGTDTLKGFYAGKYAMVMAGNYVATQIQEEAPDGFNWTMLPLLKGTNQHQASNPQTLSVARQSKYPAQAAQFIAYYMQAKNLAAIAQGDSLIPVTKPAADLVAKNVGDANGWPAMLAAADQLVDAPWNKADQFPDWKENYATPAYQKFLAGEIDEAGLTKELTDGWKS</sequence>
<dbReference type="InterPro" id="IPR006059">
    <property type="entry name" value="SBP"/>
</dbReference>
<gene>
    <name evidence="1" type="ORF">HKD39_00490</name>
</gene>
<dbReference type="PANTHER" id="PTHR43649:SF30">
    <property type="entry name" value="ABC TRANSPORTER SUBSTRATE-BINDING PROTEIN"/>
    <property type="match status" value="1"/>
</dbReference>
<evidence type="ECO:0000313" key="2">
    <source>
        <dbReference type="Proteomes" id="UP000562984"/>
    </source>
</evidence>
<dbReference type="Pfam" id="PF01547">
    <property type="entry name" value="SBP_bac_1"/>
    <property type="match status" value="1"/>
</dbReference>
<dbReference type="AlphaFoldDB" id="A0A849A0Q2"/>
<dbReference type="InterPro" id="IPR050490">
    <property type="entry name" value="Bact_solute-bd_prot1"/>
</dbReference>
<dbReference type="Gene3D" id="3.40.190.10">
    <property type="entry name" value="Periplasmic binding protein-like II"/>
    <property type="match status" value="1"/>
</dbReference>
<protein>
    <submittedName>
        <fullName evidence="1">Sugar ABC transporter substrate-binding protein</fullName>
    </submittedName>
</protein>
<dbReference type="EMBL" id="JABEND010000001">
    <property type="protein sequence ID" value="NNG34219.1"/>
    <property type="molecule type" value="Genomic_DNA"/>
</dbReference>
<organism evidence="1 2">
    <name type="scientific">Nakamurella aerolata</name>
    <dbReference type="NCBI Taxonomy" id="1656892"/>
    <lineage>
        <taxon>Bacteria</taxon>
        <taxon>Bacillati</taxon>
        <taxon>Actinomycetota</taxon>
        <taxon>Actinomycetes</taxon>
        <taxon>Nakamurellales</taxon>
        <taxon>Nakamurellaceae</taxon>
        <taxon>Nakamurella</taxon>
    </lineage>
</organism>
<dbReference type="CDD" id="cd13585">
    <property type="entry name" value="PBP2_TMBP_like"/>
    <property type="match status" value="1"/>
</dbReference>